<sequence>MTGPFEPIHADPAAPVRAGLVNLLGIGAQKCASSWLHAVAASHPEIGVADPKEVDFFSYRFDHGYRWYEEHFRRSADRPVRFENSPSYFHDPRAPGRVHAYNPDMRIVLLLRDPVRRAMSNHVHEIIKGHIPTLPFEDGLANNPAYVEQGRYGTHLVRWHDVFGPDRMLVMFAEDVSADPSAAARRLFEFAAVDADFDSPILRERRNDSDRARLPALRAGLRAGGDWLRRQGMEPLLARVKRTGPIDFLLRANRVEIRDEIPPMRPETAEMLVHTFAPEMAELKRILGRETLPWEGR</sequence>
<keyword evidence="5" id="KW-1185">Reference proteome</keyword>
<dbReference type="Pfam" id="PF00685">
    <property type="entry name" value="Sulfotransfer_1"/>
    <property type="match status" value="1"/>
</dbReference>
<reference evidence="4 5" key="1">
    <citation type="submission" date="2015-07" db="EMBL/GenBank/DDBJ databases">
        <authorList>
            <person name="Noorani M."/>
        </authorList>
    </citation>
    <scope>NUCLEOTIDE SEQUENCE [LARGE SCALE GENOMIC DNA]</scope>
    <source>
        <strain evidence="4 5">CECT 5088</strain>
    </source>
</reference>
<keyword evidence="2" id="KW-0325">Glycoprotein</keyword>
<dbReference type="EMBL" id="CXPG01000014">
    <property type="protein sequence ID" value="CTQ32725.1"/>
    <property type="molecule type" value="Genomic_DNA"/>
</dbReference>
<dbReference type="Gene3D" id="3.40.50.300">
    <property type="entry name" value="P-loop containing nucleotide triphosphate hydrolases"/>
    <property type="match status" value="1"/>
</dbReference>
<keyword evidence="1 4" id="KW-0808">Transferase</keyword>
<organism evidence="4 5">
    <name type="scientific">Jannaschia rubra</name>
    <dbReference type="NCBI Taxonomy" id="282197"/>
    <lineage>
        <taxon>Bacteria</taxon>
        <taxon>Pseudomonadati</taxon>
        <taxon>Pseudomonadota</taxon>
        <taxon>Alphaproteobacteria</taxon>
        <taxon>Rhodobacterales</taxon>
        <taxon>Roseobacteraceae</taxon>
        <taxon>Jannaschia</taxon>
    </lineage>
</organism>
<dbReference type="PANTHER" id="PTHR10605:SF56">
    <property type="entry name" value="BIFUNCTIONAL HEPARAN SULFATE N-DEACETYLASE_N-SULFOTRANSFERASE"/>
    <property type="match status" value="1"/>
</dbReference>
<dbReference type="SUPFAM" id="SSF52540">
    <property type="entry name" value="P-loop containing nucleoside triphosphate hydrolases"/>
    <property type="match status" value="1"/>
</dbReference>
<dbReference type="GO" id="GO:0008146">
    <property type="term" value="F:sulfotransferase activity"/>
    <property type="evidence" value="ECO:0007669"/>
    <property type="project" value="InterPro"/>
</dbReference>
<dbReference type="InterPro" id="IPR037359">
    <property type="entry name" value="NST/OST"/>
</dbReference>
<evidence type="ECO:0000256" key="1">
    <source>
        <dbReference type="ARBA" id="ARBA00022679"/>
    </source>
</evidence>
<proteinExistence type="predicted"/>
<evidence type="ECO:0000256" key="2">
    <source>
        <dbReference type="ARBA" id="ARBA00023180"/>
    </source>
</evidence>
<feature type="domain" description="Sulfotransferase" evidence="3">
    <location>
        <begin position="26"/>
        <end position="194"/>
    </location>
</feature>
<dbReference type="InterPro" id="IPR027417">
    <property type="entry name" value="P-loop_NTPase"/>
</dbReference>
<name>A0A0M6XRD3_9RHOB</name>
<dbReference type="InterPro" id="IPR000863">
    <property type="entry name" value="Sulfotransferase_dom"/>
</dbReference>
<evidence type="ECO:0000313" key="4">
    <source>
        <dbReference type="EMBL" id="CTQ32725.1"/>
    </source>
</evidence>
<accession>A0A0M6XRD3</accession>
<dbReference type="STRING" id="282197.SAMN04488517_101660"/>
<evidence type="ECO:0000313" key="5">
    <source>
        <dbReference type="Proteomes" id="UP000048908"/>
    </source>
</evidence>
<dbReference type="RefSeq" id="WP_055682159.1">
    <property type="nucleotide sequence ID" value="NZ_CXPG01000014.1"/>
</dbReference>
<gene>
    <name evidence="4" type="ORF">JAN5088_01497</name>
</gene>
<dbReference type="AlphaFoldDB" id="A0A0M6XRD3"/>
<dbReference type="Proteomes" id="UP000048908">
    <property type="component" value="Unassembled WGS sequence"/>
</dbReference>
<dbReference type="PANTHER" id="PTHR10605">
    <property type="entry name" value="HEPARAN SULFATE SULFOTRANSFERASE"/>
    <property type="match status" value="1"/>
</dbReference>
<dbReference type="OrthoDB" id="981508at2"/>
<protein>
    <submittedName>
        <fullName evidence="4">Sulfotransferase domain protein</fullName>
    </submittedName>
</protein>
<evidence type="ECO:0000259" key="3">
    <source>
        <dbReference type="Pfam" id="PF00685"/>
    </source>
</evidence>